<accession>E1X0E3</accession>
<dbReference type="RefSeq" id="WP_014244154.1">
    <property type="nucleotide sequence ID" value="NC_016620.1"/>
</dbReference>
<proteinExistence type="predicted"/>
<dbReference type="PATRIC" id="fig|862908.3.peg.1443"/>
<name>E1X0E3_HALMS</name>
<feature type="signal peptide" evidence="1">
    <location>
        <begin position="1"/>
        <end position="18"/>
    </location>
</feature>
<feature type="chain" id="PRO_5003154586" evidence="1">
    <location>
        <begin position="19"/>
        <end position="173"/>
    </location>
</feature>
<dbReference type="Proteomes" id="UP000008963">
    <property type="component" value="Chromosome"/>
</dbReference>
<evidence type="ECO:0000256" key="1">
    <source>
        <dbReference type="SAM" id="SignalP"/>
    </source>
</evidence>
<dbReference type="AlphaFoldDB" id="E1X0E3"/>
<dbReference type="OrthoDB" id="10005858at2"/>
<protein>
    <submittedName>
        <fullName evidence="2">Exported protein</fullName>
    </submittedName>
</protein>
<evidence type="ECO:0000313" key="3">
    <source>
        <dbReference type="Proteomes" id="UP000008963"/>
    </source>
</evidence>
<organism evidence="2 3">
    <name type="scientific">Halobacteriovorax marinus (strain ATCC BAA-682 / DSM 15412 / SJ)</name>
    <name type="common">Bacteriovorax marinus</name>
    <dbReference type="NCBI Taxonomy" id="862908"/>
    <lineage>
        <taxon>Bacteria</taxon>
        <taxon>Pseudomonadati</taxon>
        <taxon>Bdellovibrionota</taxon>
        <taxon>Bacteriovoracia</taxon>
        <taxon>Bacteriovoracales</taxon>
        <taxon>Halobacteriovoraceae</taxon>
        <taxon>Halobacteriovorax</taxon>
    </lineage>
</organism>
<keyword evidence="3" id="KW-1185">Reference proteome</keyword>
<sequence>MKLMMSFIFLLSFYSSHANGLDRSTFECAENEALKINMLSISKAVLECNKFGLSEGESCTQDSECSSSCCDSTQGQCKVHNPATKLFCSKPIGESCKDDSFCAKQRVTKCFIISTGQDAQGQKSCALRCFSGFVNGECSNNICKPAPSPSRPIFDINDPNRCDSAIDLDEVEF</sequence>
<reference evidence="3" key="1">
    <citation type="journal article" date="2013" name="ISME J.">
        <title>A small predatory core genome in the divergent marine Bacteriovorax marinus SJ and the terrestrial Bdellovibrio bacteriovorus.</title>
        <authorList>
            <person name="Crossman L.C."/>
            <person name="Chen H."/>
            <person name="Cerdeno-Tarraga A.M."/>
            <person name="Brooks K."/>
            <person name="Quail M.A."/>
            <person name="Pineiro S.A."/>
            <person name="Hobley L."/>
            <person name="Sockett R.E."/>
            <person name="Bentley S.D."/>
            <person name="Parkhill J."/>
            <person name="Williams H.N."/>
            <person name="Stine O.C."/>
        </authorList>
    </citation>
    <scope>NUCLEOTIDE SEQUENCE [LARGE SCALE GENOMIC DNA]</scope>
    <source>
        <strain evidence="3">ATCC BAA-682 / DSM 15412 / SJ</strain>
    </source>
</reference>
<evidence type="ECO:0000313" key="2">
    <source>
        <dbReference type="EMBL" id="CBW26371.1"/>
    </source>
</evidence>
<keyword evidence="1" id="KW-0732">Signal</keyword>
<dbReference type="HOGENOM" id="CLU_1545490_0_0_7"/>
<gene>
    <name evidence="2" type="ordered locus">BMS_1515</name>
</gene>
<dbReference type="EMBL" id="FQ312005">
    <property type="protein sequence ID" value="CBW26371.1"/>
    <property type="molecule type" value="Genomic_DNA"/>
</dbReference>
<dbReference type="KEGG" id="bmx:BMS_1515"/>